<evidence type="ECO:0000313" key="3">
    <source>
        <dbReference type="Proteomes" id="UP000078003"/>
    </source>
</evidence>
<name>A0A1A9RC38_EIKCO</name>
<feature type="region of interest" description="Disordered" evidence="1">
    <location>
        <begin position="29"/>
        <end position="48"/>
    </location>
</feature>
<organism evidence="2 3">
    <name type="scientific">Eikenella corrodens</name>
    <dbReference type="NCBI Taxonomy" id="539"/>
    <lineage>
        <taxon>Bacteria</taxon>
        <taxon>Pseudomonadati</taxon>
        <taxon>Pseudomonadota</taxon>
        <taxon>Betaproteobacteria</taxon>
        <taxon>Neisseriales</taxon>
        <taxon>Neisseriaceae</taxon>
        <taxon>Eikenella</taxon>
    </lineage>
</organism>
<dbReference type="InterPro" id="IPR009734">
    <property type="entry name" value="Myoviridae_GpU"/>
</dbReference>
<dbReference type="AlphaFoldDB" id="A0A1A9RC38"/>
<accession>A0A1A9RC38</accession>
<evidence type="ECO:0000256" key="1">
    <source>
        <dbReference type="SAM" id="MobiDB-lite"/>
    </source>
</evidence>
<evidence type="ECO:0000313" key="2">
    <source>
        <dbReference type="EMBL" id="OAM16340.1"/>
    </source>
</evidence>
<dbReference type="EMBL" id="LXSF01000006">
    <property type="protein sequence ID" value="OAM16340.1"/>
    <property type="molecule type" value="Genomic_DNA"/>
</dbReference>
<dbReference type="Proteomes" id="UP000078003">
    <property type="component" value="Unassembled WGS sequence"/>
</dbReference>
<sequence>MPLATLGFFVFHTVTIPYHGIDRSQSWRHPHKSIIGSDSPPPSQYTGKEPDTITIQAELRPEVTGGDMSINLLRSMADGGKPWPLILGTGQLLGSYVITDIQDKQSQLMYDGKARAISFSMNLKKVADHAFGLEGEALGLAVGMVRSLVGV</sequence>
<dbReference type="RefSeq" id="WP_064104462.1">
    <property type="nucleotide sequence ID" value="NZ_LXSF01000006.1"/>
</dbReference>
<protein>
    <submittedName>
        <fullName evidence="2">Uncharacterized protein</fullName>
    </submittedName>
</protein>
<dbReference type="Pfam" id="PF06995">
    <property type="entry name" value="Phage_P2_GpU"/>
    <property type="match status" value="1"/>
</dbReference>
<gene>
    <name evidence="2" type="ORF">A7P85_06395</name>
</gene>
<reference evidence="3" key="1">
    <citation type="submission" date="2016-05" db="EMBL/GenBank/DDBJ databases">
        <title>Draft genome of Corynebacterium afermentans subsp. afermentans LCDC 88199T.</title>
        <authorList>
            <person name="Bernier A.-M."/>
            <person name="Bernard K."/>
        </authorList>
    </citation>
    <scope>NUCLEOTIDE SEQUENCE [LARGE SCALE GENOMIC DNA]</scope>
    <source>
        <strain evidence="3">NML01-0328</strain>
    </source>
</reference>
<comment type="caution">
    <text evidence="2">The sequence shown here is derived from an EMBL/GenBank/DDBJ whole genome shotgun (WGS) entry which is preliminary data.</text>
</comment>
<proteinExistence type="predicted"/>